<feature type="region of interest" description="Disordered" evidence="1">
    <location>
        <begin position="232"/>
        <end position="266"/>
    </location>
</feature>
<name>A0AAD7MSC9_9AGAR</name>
<dbReference type="AlphaFoldDB" id="A0AAD7MSC9"/>
<organism evidence="2 3">
    <name type="scientific">Mycena maculata</name>
    <dbReference type="NCBI Taxonomy" id="230809"/>
    <lineage>
        <taxon>Eukaryota</taxon>
        <taxon>Fungi</taxon>
        <taxon>Dikarya</taxon>
        <taxon>Basidiomycota</taxon>
        <taxon>Agaricomycotina</taxon>
        <taxon>Agaricomycetes</taxon>
        <taxon>Agaricomycetidae</taxon>
        <taxon>Agaricales</taxon>
        <taxon>Marasmiineae</taxon>
        <taxon>Mycenaceae</taxon>
        <taxon>Mycena</taxon>
    </lineage>
</organism>
<accession>A0AAD7MSC9</accession>
<reference evidence="2" key="1">
    <citation type="submission" date="2023-03" db="EMBL/GenBank/DDBJ databases">
        <title>Massive genome expansion in bonnet fungi (Mycena s.s.) driven by repeated elements and novel gene families across ecological guilds.</title>
        <authorList>
            <consortium name="Lawrence Berkeley National Laboratory"/>
            <person name="Harder C.B."/>
            <person name="Miyauchi S."/>
            <person name="Viragh M."/>
            <person name="Kuo A."/>
            <person name="Thoen E."/>
            <person name="Andreopoulos B."/>
            <person name="Lu D."/>
            <person name="Skrede I."/>
            <person name="Drula E."/>
            <person name="Henrissat B."/>
            <person name="Morin E."/>
            <person name="Kohler A."/>
            <person name="Barry K."/>
            <person name="LaButti K."/>
            <person name="Morin E."/>
            <person name="Salamov A."/>
            <person name="Lipzen A."/>
            <person name="Mereny Z."/>
            <person name="Hegedus B."/>
            <person name="Baldrian P."/>
            <person name="Stursova M."/>
            <person name="Weitz H."/>
            <person name="Taylor A."/>
            <person name="Grigoriev I.V."/>
            <person name="Nagy L.G."/>
            <person name="Martin F."/>
            <person name="Kauserud H."/>
        </authorList>
    </citation>
    <scope>NUCLEOTIDE SEQUENCE</scope>
    <source>
        <strain evidence="2">CBHHK188m</strain>
    </source>
</reference>
<gene>
    <name evidence="2" type="ORF">DFH07DRAFT_221172</name>
</gene>
<proteinExistence type="predicted"/>
<dbReference type="EMBL" id="JARJLG010000203">
    <property type="protein sequence ID" value="KAJ7728685.1"/>
    <property type="molecule type" value="Genomic_DNA"/>
</dbReference>
<evidence type="ECO:0000313" key="3">
    <source>
        <dbReference type="Proteomes" id="UP001215280"/>
    </source>
</evidence>
<keyword evidence="3" id="KW-1185">Reference proteome</keyword>
<evidence type="ECO:0000256" key="1">
    <source>
        <dbReference type="SAM" id="MobiDB-lite"/>
    </source>
</evidence>
<feature type="compositionally biased region" description="Polar residues" evidence="1">
    <location>
        <begin position="21"/>
        <end position="30"/>
    </location>
</feature>
<dbReference type="Proteomes" id="UP001215280">
    <property type="component" value="Unassembled WGS sequence"/>
</dbReference>
<sequence>MRNNATQPSSPPSVLNPRPFRSTSPRTVTQESAMYGRGISRFADECPPNHPARPHSRPRLGGLTYSAPTADIYPPMPTPSLDALEGKCHLRPSGTRGRMTFVRIASQTHLTLRAPFRSAHVRVALRRFGFRECPPTCVRDGRRGLCSRCKRRVGAQMVITFTFLLRSFHVRRLRGESRVRRCGGYGVSNVDVGMDVAVSPADEEEGKRSGRVGRKKDGRAAWVVAAIAGISTTGDSVPGSARYTTSNPTPPSIVRRELHQDVPAAS</sequence>
<feature type="region of interest" description="Disordered" evidence="1">
    <location>
        <begin position="1"/>
        <end position="30"/>
    </location>
</feature>
<comment type="caution">
    <text evidence="2">The sequence shown here is derived from an EMBL/GenBank/DDBJ whole genome shotgun (WGS) entry which is preliminary data.</text>
</comment>
<evidence type="ECO:0000313" key="2">
    <source>
        <dbReference type="EMBL" id="KAJ7728685.1"/>
    </source>
</evidence>
<protein>
    <submittedName>
        <fullName evidence="2">Uncharacterized protein</fullName>
    </submittedName>
</protein>